<dbReference type="GO" id="GO:0015074">
    <property type="term" value="P:DNA integration"/>
    <property type="evidence" value="ECO:0007669"/>
    <property type="project" value="InterPro"/>
</dbReference>
<evidence type="ECO:0000313" key="5">
    <source>
        <dbReference type="Proteomes" id="UP000476064"/>
    </source>
</evidence>
<evidence type="ECO:0000259" key="3">
    <source>
        <dbReference type="PROSITE" id="PS51900"/>
    </source>
</evidence>
<dbReference type="SUPFAM" id="SSF47823">
    <property type="entry name" value="lambda integrase-like, N-terminal domain"/>
    <property type="match status" value="1"/>
</dbReference>
<gene>
    <name evidence="4" type="ORF">GXP70_07835</name>
</gene>
<keyword evidence="5" id="KW-1185">Reference proteome</keyword>
<proteinExistence type="predicted"/>
<accession>A0A6C0FY25</accession>
<evidence type="ECO:0000256" key="1">
    <source>
        <dbReference type="ARBA" id="ARBA00023125"/>
    </source>
</evidence>
<reference evidence="4 5" key="1">
    <citation type="submission" date="2020-01" db="EMBL/GenBank/DDBJ databases">
        <title>Paenibacillus sp. nov., isolated from tomato rhizosphere.</title>
        <authorList>
            <person name="Weon H.-Y."/>
            <person name="Lee S.A."/>
        </authorList>
    </citation>
    <scope>NUCLEOTIDE SEQUENCE [LARGE SCALE GENOMIC DNA]</scope>
    <source>
        <strain evidence="4 5">12200R-189</strain>
    </source>
</reference>
<feature type="domain" description="Core-binding (CB)" evidence="3">
    <location>
        <begin position="91"/>
        <end position="176"/>
    </location>
</feature>
<dbReference type="RefSeq" id="WP_162355935.1">
    <property type="nucleotide sequence ID" value="NZ_CP048209.1"/>
</dbReference>
<keyword evidence="1 2" id="KW-0238">DNA-binding</keyword>
<organism evidence="4 5">
    <name type="scientific">Paenibacillus lycopersici</name>
    <dbReference type="NCBI Taxonomy" id="2704462"/>
    <lineage>
        <taxon>Bacteria</taxon>
        <taxon>Bacillati</taxon>
        <taxon>Bacillota</taxon>
        <taxon>Bacilli</taxon>
        <taxon>Bacillales</taxon>
        <taxon>Paenibacillaceae</taxon>
        <taxon>Paenibacillus</taxon>
    </lineage>
</organism>
<evidence type="ECO:0000313" key="4">
    <source>
        <dbReference type="EMBL" id="QHT59869.1"/>
    </source>
</evidence>
<evidence type="ECO:0000256" key="2">
    <source>
        <dbReference type="PROSITE-ProRule" id="PRU01248"/>
    </source>
</evidence>
<protein>
    <submittedName>
        <fullName evidence="4">Site-specific integrase</fullName>
    </submittedName>
</protein>
<dbReference type="GO" id="GO:0003677">
    <property type="term" value="F:DNA binding"/>
    <property type="evidence" value="ECO:0007669"/>
    <property type="project" value="UniProtKB-UniRule"/>
</dbReference>
<dbReference type="PROSITE" id="PS51900">
    <property type="entry name" value="CB"/>
    <property type="match status" value="1"/>
</dbReference>
<sequence>MIRLEKQDEFRLAVRFPFNRAYVDAIKAIPGKAWEPEHLRWTIPYTLNALMAFKERFPRDAVEIDEMLSAECPTLDEWEPSAQAANADSFDPLLRWDENYEELLRQALALRGYSPKTVKAYCSQLERYYRFLGEHRLHEGDEAVRQYSLSMLDRGCSHSHVNQALSAIKFYANRVL</sequence>
<dbReference type="InterPro" id="IPR044068">
    <property type="entry name" value="CB"/>
</dbReference>
<dbReference type="Pfam" id="PF13495">
    <property type="entry name" value="Phage_int_SAM_4"/>
    <property type="match status" value="1"/>
</dbReference>
<dbReference type="InterPro" id="IPR010998">
    <property type="entry name" value="Integrase_recombinase_N"/>
</dbReference>
<dbReference type="KEGG" id="plyc:GXP70_07835"/>
<dbReference type="AlphaFoldDB" id="A0A6C0FY25"/>
<dbReference type="InterPro" id="IPR004107">
    <property type="entry name" value="Integrase_SAM-like_N"/>
</dbReference>
<dbReference type="Proteomes" id="UP000476064">
    <property type="component" value="Chromosome"/>
</dbReference>
<name>A0A6C0FY25_9BACL</name>
<dbReference type="EMBL" id="CP048209">
    <property type="protein sequence ID" value="QHT59869.1"/>
    <property type="molecule type" value="Genomic_DNA"/>
</dbReference>
<dbReference type="Gene3D" id="1.10.150.130">
    <property type="match status" value="1"/>
</dbReference>